<evidence type="ECO:0000313" key="1">
    <source>
        <dbReference type="EMBL" id="KAJ1367226.1"/>
    </source>
</evidence>
<organism evidence="1 2">
    <name type="scientific">Parelaphostrongylus tenuis</name>
    <name type="common">Meningeal worm</name>
    <dbReference type="NCBI Taxonomy" id="148309"/>
    <lineage>
        <taxon>Eukaryota</taxon>
        <taxon>Metazoa</taxon>
        <taxon>Ecdysozoa</taxon>
        <taxon>Nematoda</taxon>
        <taxon>Chromadorea</taxon>
        <taxon>Rhabditida</taxon>
        <taxon>Rhabditina</taxon>
        <taxon>Rhabditomorpha</taxon>
        <taxon>Strongyloidea</taxon>
        <taxon>Metastrongylidae</taxon>
        <taxon>Parelaphostrongylus</taxon>
    </lineage>
</organism>
<reference evidence="1" key="1">
    <citation type="submission" date="2021-06" db="EMBL/GenBank/DDBJ databases">
        <title>Parelaphostrongylus tenuis whole genome reference sequence.</title>
        <authorList>
            <person name="Garwood T.J."/>
            <person name="Larsen P.A."/>
            <person name="Fountain-Jones N.M."/>
            <person name="Garbe J.R."/>
            <person name="Macchietto M.G."/>
            <person name="Kania S.A."/>
            <person name="Gerhold R.W."/>
            <person name="Richards J.E."/>
            <person name="Wolf T.M."/>
        </authorList>
    </citation>
    <scope>NUCLEOTIDE SEQUENCE</scope>
    <source>
        <strain evidence="1">MNPRO001-30</strain>
        <tissue evidence="1">Meninges</tissue>
    </source>
</reference>
<dbReference type="Proteomes" id="UP001196413">
    <property type="component" value="Unassembled WGS sequence"/>
</dbReference>
<dbReference type="AlphaFoldDB" id="A0AAD5R0K8"/>
<keyword evidence="2" id="KW-1185">Reference proteome</keyword>
<evidence type="ECO:0008006" key="3">
    <source>
        <dbReference type="Google" id="ProtNLM"/>
    </source>
</evidence>
<protein>
    <recommendedName>
        <fullName evidence="3">C2H2-type domain-containing protein</fullName>
    </recommendedName>
</protein>
<comment type="caution">
    <text evidence="1">The sequence shown here is derived from an EMBL/GenBank/DDBJ whole genome shotgun (WGS) entry which is preliminary data.</text>
</comment>
<accession>A0AAD5R0K8</accession>
<sequence>MALERGEEEINDEAMNGGRSLKYSVPTLDSNYPGSSEFDKEISLEKTFKSPLDAEVHFETHRKPVVWGEENIYEWSMSIFSSHVIMRDVIILDTGVERDVSLNLRLDRLSPVASPPNVLHESSSVWSTKAEVPALVAVFCFVKPEALIRHVCMVHTNYPPHVCENCGEAITGPRELWKHS</sequence>
<name>A0AAD5R0K8_PARTN</name>
<proteinExistence type="predicted"/>
<evidence type="ECO:0000313" key="2">
    <source>
        <dbReference type="Proteomes" id="UP001196413"/>
    </source>
</evidence>
<dbReference type="EMBL" id="JAHQIW010005811">
    <property type="protein sequence ID" value="KAJ1367226.1"/>
    <property type="molecule type" value="Genomic_DNA"/>
</dbReference>
<gene>
    <name evidence="1" type="ORF">KIN20_028090</name>
</gene>